<gene>
    <name evidence="3" type="ORF">Cgig2_031027</name>
</gene>
<dbReference type="AlphaFoldDB" id="A0A9Q1QHJ2"/>
<accession>A0A9Q1QHJ2</accession>
<dbReference type="Gene3D" id="3.40.50.10810">
    <property type="entry name" value="Tandem AAA-ATPase domain"/>
    <property type="match status" value="1"/>
</dbReference>
<proteinExistence type="predicted"/>
<dbReference type="OrthoDB" id="5857104at2759"/>
<sequence length="280" mass="31619">MTTAIAMVLLFPVYSTTGEKRPRSGRTSGPPVAVVPFIRRQFQSNGLARAINERVVRQPSMLRAGTLRDYQLVGLQWMLSLYNNKLSGILADEMGLGKTVQANMKQSHFNVLTPPSLYFILQVMALIAYLMEFKGNYGPDLIIVPNAVLVNWKSVTRYMLALADYAWYLGRVSCTLGCRMYHAFTMLVERIKELAKHLKIQVMVTTDGTSLRDDIMRLYQPVHLLVRTPGRILDLAKKGVGLCIFVISLIEFLRIFRTVLTKLIKCIYGNCGVLARMPLL</sequence>
<keyword evidence="4" id="KW-1185">Reference proteome</keyword>
<evidence type="ECO:0000313" key="4">
    <source>
        <dbReference type="Proteomes" id="UP001153076"/>
    </source>
</evidence>
<dbReference type="InterPro" id="IPR027417">
    <property type="entry name" value="P-loop_NTPase"/>
</dbReference>
<dbReference type="Pfam" id="PF00176">
    <property type="entry name" value="SNF2-rel_dom"/>
    <property type="match status" value="1"/>
</dbReference>
<evidence type="ECO:0000256" key="1">
    <source>
        <dbReference type="SAM" id="SignalP"/>
    </source>
</evidence>
<organism evidence="3 4">
    <name type="scientific">Carnegiea gigantea</name>
    <dbReference type="NCBI Taxonomy" id="171969"/>
    <lineage>
        <taxon>Eukaryota</taxon>
        <taxon>Viridiplantae</taxon>
        <taxon>Streptophyta</taxon>
        <taxon>Embryophyta</taxon>
        <taxon>Tracheophyta</taxon>
        <taxon>Spermatophyta</taxon>
        <taxon>Magnoliopsida</taxon>
        <taxon>eudicotyledons</taxon>
        <taxon>Gunneridae</taxon>
        <taxon>Pentapetalae</taxon>
        <taxon>Caryophyllales</taxon>
        <taxon>Cactineae</taxon>
        <taxon>Cactaceae</taxon>
        <taxon>Cactoideae</taxon>
        <taxon>Echinocereeae</taxon>
        <taxon>Carnegiea</taxon>
    </lineage>
</organism>
<dbReference type="SUPFAM" id="SSF52540">
    <property type="entry name" value="P-loop containing nucleoside triphosphate hydrolases"/>
    <property type="match status" value="1"/>
</dbReference>
<evidence type="ECO:0000259" key="2">
    <source>
        <dbReference type="Pfam" id="PF00176"/>
    </source>
</evidence>
<dbReference type="InterPro" id="IPR000330">
    <property type="entry name" value="SNF2_N"/>
</dbReference>
<protein>
    <recommendedName>
        <fullName evidence="2">SNF2 N-terminal domain-containing protein</fullName>
    </recommendedName>
</protein>
<feature type="domain" description="SNF2 N-terminal" evidence="2">
    <location>
        <begin position="70"/>
        <end position="164"/>
    </location>
</feature>
<dbReference type="InterPro" id="IPR038718">
    <property type="entry name" value="SNF2-like_sf"/>
</dbReference>
<feature type="chain" id="PRO_5040221873" description="SNF2 N-terminal domain-containing protein" evidence="1">
    <location>
        <begin position="19"/>
        <end position="280"/>
    </location>
</feature>
<dbReference type="GO" id="GO:0005524">
    <property type="term" value="F:ATP binding"/>
    <property type="evidence" value="ECO:0007669"/>
    <property type="project" value="InterPro"/>
</dbReference>
<reference evidence="3" key="1">
    <citation type="submission" date="2022-04" db="EMBL/GenBank/DDBJ databases">
        <title>Carnegiea gigantea Genome sequencing and assembly v2.</title>
        <authorList>
            <person name="Copetti D."/>
            <person name="Sanderson M.J."/>
            <person name="Burquez A."/>
            <person name="Wojciechowski M.F."/>
        </authorList>
    </citation>
    <scope>NUCLEOTIDE SEQUENCE</scope>
    <source>
        <strain evidence="3">SGP5-SGP5p</strain>
        <tissue evidence="3">Aerial part</tissue>
    </source>
</reference>
<dbReference type="PANTHER" id="PTHR10799">
    <property type="entry name" value="SNF2/RAD54 HELICASE FAMILY"/>
    <property type="match status" value="1"/>
</dbReference>
<dbReference type="EMBL" id="JAKOGI010000186">
    <property type="protein sequence ID" value="KAJ8440610.1"/>
    <property type="molecule type" value="Genomic_DNA"/>
</dbReference>
<keyword evidence="1" id="KW-0732">Signal</keyword>
<dbReference type="Proteomes" id="UP001153076">
    <property type="component" value="Unassembled WGS sequence"/>
</dbReference>
<name>A0A9Q1QHJ2_9CARY</name>
<feature type="signal peptide" evidence="1">
    <location>
        <begin position="1"/>
        <end position="18"/>
    </location>
</feature>
<comment type="caution">
    <text evidence="3">The sequence shown here is derived from an EMBL/GenBank/DDBJ whole genome shotgun (WGS) entry which is preliminary data.</text>
</comment>
<evidence type="ECO:0000313" key="3">
    <source>
        <dbReference type="EMBL" id="KAJ8440610.1"/>
    </source>
</evidence>